<sequence>MLERLAATSDAERRRTTTVRALASSLGADEGAVETHLDALAACGLARKDAAGRARVTITGEELLELNPGDAVVVDADPTDS</sequence>
<keyword evidence="3" id="KW-1185">Reference proteome</keyword>
<dbReference type="Gene3D" id="1.10.10.10">
    <property type="entry name" value="Winged helix-like DNA-binding domain superfamily/Winged helix DNA-binding domain"/>
    <property type="match status" value="1"/>
</dbReference>
<gene>
    <name evidence="1" type="ORF">DV707_09880</name>
    <name evidence="2" type="ORF">SAMN04488133_2177</name>
</gene>
<dbReference type="EMBL" id="FNVN01000002">
    <property type="protein sequence ID" value="SEG39654.1"/>
    <property type="molecule type" value="Genomic_DNA"/>
</dbReference>
<reference evidence="2 3" key="1">
    <citation type="submission" date="2016-10" db="EMBL/GenBank/DDBJ databases">
        <authorList>
            <person name="de Groot N.N."/>
        </authorList>
    </citation>
    <scope>NUCLEOTIDE SEQUENCE [LARGE SCALE GENOMIC DNA]</scope>
    <source>
        <strain evidence="2 3">CGMCC 1.10331</strain>
    </source>
</reference>
<dbReference type="InterPro" id="IPR036390">
    <property type="entry name" value="WH_DNA-bd_sf"/>
</dbReference>
<dbReference type="Proteomes" id="UP000236740">
    <property type="component" value="Unassembled WGS sequence"/>
</dbReference>
<dbReference type="SUPFAM" id="SSF46785">
    <property type="entry name" value="Winged helix' DNA-binding domain"/>
    <property type="match status" value="1"/>
</dbReference>
<evidence type="ECO:0000313" key="4">
    <source>
        <dbReference type="Proteomes" id="UP000296733"/>
    </source>
</evidence>
<protein>
    <recommendedName>
        <fullName evidence="5">ArsR family transcriptional regulator</fullName>
    </recommendedName>
</protein>
<accession>A0A1H5ZUK3</accession>
<proteinExistence type="predicted"/>
<name>A0A1H5ZUK3_9EURY</name>
<evidence type="ECO:0000313" key="3">
    <source>
        <dbReference type="Proteomes" id="UP000236740"/>
    </source>
</evidence>
<dbReference type="AlphaFoldDB" id="A0A1H5ZUK3"/>
<organism evidence="2 3">
    <name type="scientific">Halobellus limi</name>
    <dbReference type="NCBI Taxonomy" id="699433"/>
    <lineage>
        <taxon>Archaea</taxon>
        <taxon>Methanobacteriati</taxon>
        <taxon>Methanobacteriota</taxon>
        <taxon>Stenosarchaea group</taxon>
        <taxon>Halobacteria</taxon>
        <taxon>Halobacteriales</taxon>
        <taxon>Haloferacaceae</taxon>
        <taxon>Halobellus</taxon>
    </lineage>
</organism>
<reference evidence="1 4" key="2">
    <citation type="journal article" date="2019" name="Nat. Commun.">
        <title>A new type of DNA phosphorothioation-based antiviral system in archaea.</title>
        <authorList>
            <person name="Xiong L."/>
            <person name="Liu S."/>
            <person name="Chen S."/>
            <person name="Xiao Y."/>
            <person name="Zhu B."/>
            <person name="Gao Y."/>
            <person name="Zhang Y."/>
            <person name="Chen B."/>
            <person name="Luo J."/>
            <person name="Deng Z."/>
            <person name="Chen X."/>
            <person name="Wang L."/>
            <person name="Chen S."/>
        </authorList>
    </citation>
    <scope>NUCLEOTIDE SEQUENCE [LARGE SCALE GENOMIC DNA]</scope>
    <source>
        <strain evidence="1 4">CGMCC 1.10331</strain>
    </source>
</reference>
<dbReference type="EMBL" id="CP031311">
    <property type="protein sequence ID" value="QCC47944.1"/>
    <property type="molecule type" value="Genomic_DNA"/>
</dbReference>
<dbReference type="Proteomes" id="UP000296733">
    <property type="component" value="Chromosome"/>
</dbReference>
<dbReference type="InterPro" id="IPR036388">
    <property type="entry name" value="WH-like_DNA-bd_sf"/>
</dbReference>
<evidence type="ECO:0000313" key="1">
    <source>
        <dbReference type="EMBL" id="QCC47944.1"/>
    </source>
</evidence>
<evidence type="ECO:0000313" key="2">
    <source>
        <dbReference type="EMBL" id="SEG39654.1"/>
    </source>
</evidence>
<dbReference type="KEGG" id="hlm:DV707_09880"/>
<evidence type="ECO:0008006" key="5">
    <source>
        <dbReference type="Google" id="ProtNLM"/>
    </source>
</evidence>